<dbReference type="GO" id="GO:0009450">
    <property type="term" value="P:gamma-aminobutyric acid catabolic process"/>
    <property type="evidence" value="ECO:0007669"/>
    <property type="project" value="TreeGrafter"/>
</dbReference>
<dbReference type="Proteomes" id="UP000059113">
    <property type="component" value="Chromosome"/>
</dbReference>
<keyword evidence="5" id="KW-1185">Reference proteome</keyword>
<evidence type="ECO:0000256" key="1">
    <source>
        <dbReference type="ARBA" id="ARBA00009986"/>
    </source>
</evidence>
<evidence type="ECO:0000313" key="5">
    <source>
        <dbReference type="Proteomes" id="UP000059113"/>
    </source>
</evidence>
<dbReference type="GO" id="GO:0004777">
    <property type="term" value="F:succinate-semialdehyde dehydrogenase (NAD+) activity"/>
    <property type="evidence" value="ECO:0007669"/>
    <property type="project" value="TreeGrafter"/>
</dbReference>
<dbReference type="Gene3D" id="3.40.605.10">
    <property type="entry name" value="Aldehyde Dehydrogenase, Chain A, domain 1"/>
    <property type="match status" value="1"/>
</dbReference>
<evidence type="ECO:0000313" key="4">
    <source>
        <dbReference type="EMBL" id="AKQ43126.2"/>
    </source>
</evidence>
<dbReference type="SUPFAM" id="SSF53720">
    <property type="entry name" value="ALDH-like"/>
    <property type="match status" value="1"/>
</dbReference>
<proteinExistence type="inferred from homology"/>
<protein>
    <submittedName>
        <fullName evidence="4">Aldehyde dehydrogenase</fullName>
    </submittedName>
</protein>
<dbReference type="AlphaFoldDB" id="A0A0H4VJQ7"/>
<feature type="domain" description="Aldehyde dehydrogenase" evidence="3">
    <location>
        <begin position="45"/>
        <end position="497"/>
    </location>
</feature>
<comment type="similarity">
    <text evidence="1">Belongs to the aldehyde dehydrogenase family.</text>
</comment>
<organism evidence="4 5">
    <name type="scientific">Aurantiacibacter atlanticus</name>
    <dbReference type="NCBI Taxonomy" id="1648404"/>
    <lineage>
        <taxon>Bacteria</taxon>
        <taxon>Pseudomonadati</taxon>
        <taxon>Pseudomonadota</taxon>
        <taxon>Alphaproteobacteria</taxon>
        <taxon>Sphingomonadales</taxon>
        <taxon>Erythrobacteraceae</taxon>
        <taxon>Aurantiacibacter</taxon>
    </lineage>
</organism>
<dbReference type="STRING" id="1648404.CP97_03615"/>
<dbReference type="InterPro" id="IPR050740">
    <property type="entry name" value="Aldehyde_DH_Superfamily"/>
</dbReference>
<dbReference type="InterPro" id="IPR015590">
    <property type="entry name" value="Aldehyde_DH_dom"/>
</dbReference>
<name>A0A0H4VJQ7_9SPHN</name>
<dbReference type="InterPro" id="IPR016161">
    <property type="entry name" value="Ald_DH/histidinol_DH"/>
</dbReference>
<dbReference type="KEGG" id="ery:CP97_03615"/>
<accession>A0A0H4VJQ7</accession>
<dbReference type="FunFam" id="3.40.605.10:FF:000007">
    <property type="entry name" value="NAD/NADP-dependent betaine aldehyde dehydrogenase"/>
    <property type="match status" value="1"/>
</dbReference>
<gene>
    <name evidence="4" type="ORF">CP97_03615</name>
</gene>
<dbReference type="EMBL" id="CP011310">
    <property type="protein sequence ID" value="AKQ43126.2"/>
    <property type="molecule type" value="Genomic_DNA"/>
</dbReference>
<reference evidence="4 5" key="1">
    <citation type="journal article" date="2015" name="Int. J. Syst. Evol. Microbiol.">
        <title>Erythrobacter atlanticus sp. nov., a bacterium from ocean sediment able to degrade polycyclic aromatic hydrocarbons.</title>
        <authorList>
            <person name="Zhuang L."/>
            <person name="Liu Y."/>
            <person name="Wang L."/>
            <person name="Wang W."/>
            <person name="Shao Z."/>
        </authorList>
    </citation>
    <scope>NUCLEOTIDE SEQUENCE [LARGE SCALE GENOMIC DNA]</scope>
    <source>
        <strain evidence="5">s21-N3</strain>
    </source>
</reference>
<dbReference type="PANTHER" id="PTHR43353">
    <property type="entry name" value="SUCCINATE-SEMIALDEHYDE DEHYDROGENASE, MITOCHONDRIAL"/>
    <property type="match status" value="1"/>
</dbReference>
<dbReference type="InterPro" id="IPR016162">
    <property type="entry name" value="Ald_DH_N"/>
</dbReference>
<dbReference type="PANTHER" id="PTHR43353:SF5">
    <property type="entry name" value="SUCCINATE-SEMIALDEHYDE DEHYDROGENASE, MITOCHONDRIAL"/>
    <property type="match status" value="1"/>
</dbReference>
<keyword evidence="2" id="KW-0560">Oxidoreductase</keyword>
<dbReference type="Gene3D" id="3.40.309.10">
    <property type="entry name" value="Aldehyde Dehydrogenase, Chain A, domain 2"/>
    <property type="match status" value="1"/>
</dbReference>
<sequence>MAMFPQNRLKRRGGMRIWGDTGDYMTDYPDLHLLIDGEQLSGDGRTSEEVINPATEEVIGTLPHATANDLDRALEAAQRGFHEWRKTPADKRAAILTKAAALLRERADDIGEILTREQGKPLADGRGEVAYSAALIEFYAGECKRLYGRTLVRPEGSRVEVQYHPVGPVAGFAPWNFPAINVMRKIGGPLAAGCSVIVKPSEETPASGIALVQAMLDAGVPGGAVQCVFGVPSDVSEHLLGSPIIRKLTFTGSTPVGKHLAKLAAEDLKIATMELGGHGPVMVFSDSDIDKVLDVMCDGAYRNAGQVCVSPTRFLIEENVFERFRDGFVSRAEKITVGNGMDKGIKMGPMANSRGLDNIQRLIAEAQERGGKLLSGGERIGNQGFFHQPSVLSEVPIDAEIMNEEPFGPVAILNPMAGEDAMIEEANRLPYGLAAYAWTQDAARRRRLAAEVEAGMLAINISSVSTVDAPFGGVKWSGYGSEDGLEGVKACMVIKAVHEG</sequence>
<dbReference type="Pfam" id="PF00171">
    <property type="entry name" value="Aldedh"/>
    <property type="match status" value="1"/>
</dbReference>
<evidence type="ECO:0000259" key="3">
    <source>
        <dbReference type="Pfam" id="PF00171"/>
    </source>
</evidence>
<dbReference type="InterPro" id="IPR016163">
    <property type="entry name" value="Ald_DH_C"/>
</dbReference>
<evidence type="ECO:0000256" key="2">
    <source>
        <dbReference type="ARBA" id="ARBA00023002"/>
    </source>
</evidence>
<dbReference type="CDD" id="cd07103">
    <property type="entry name" value="ALDH_F5_SSADH_GabD"/>
    <property type="match status" value="1"/>
</dbReference>
<reference evidence="5" key="2">
    <citation type="submission" date="2015-04" db="EMBL/GenBank/DDBJ databases">
        <title>The complete genome sequence of Erythrobacter sp. s21-N3.</title>
        <authorList>
            <person name="Zhuang L."/>
            <person name="Liu Y."/>
            <person name="Shao Z."/>
        </authorList>
    </citation>
    <scope>NUCLEOTIDE SEQUENCE [LARGE SCALE GENOMIC DNA]</scope>
    <source>
        <strain evidence="5">s21-N3</strain>
    </source>
</reference>